<dbReference type="RefSeq" id="WP_173064521.1">
    <property type="nucleotide sequence ID" value="NZ_AP022853.1"/>
</dbReference>
<evidence type="ECO:0000256" key="4">
    <source>
        <dbReference type="ARBA" id="ARBA00022813"/>
    </source>
</evidence>
<dbReference type="PANTHER" id="PTHR33866">
    <property type="entry name" value="S-ADENOSYLMETHIONINE DECARBOXYLASE PROENZYME"/>
    <property type="match status" value="1"/>
</dbReference>
<evidence type="ECO:0000256" key="3">
    <source>
        <dbReference type="ARBA" id="ARBA00022793"/>
    </source>
</evidence>
<keyword evidence="3" id="KW-0210">Decarboxylase</keyword>
<keyword evidence="6" id="KW-0620">Polyamine biosynthesis</keyword>
<dbReference type="Pfam" id="PF02675">
    <property type="entry name" value="AdoMet_dc"/>
    <property type="match status" value="1"/>
</dbReference>
<dbReference type="InterPro" id="IPR042286">
    <property type="entry name" value="AdoMetDC_C"/>
</dbReference>
<dbReference type="InterPro" id="IPR016067">
    <property type="entry name" value="S-AdoMet_deCO2ase_core"/>
</dbReference>
<name>A0A6F8VDS2_9PROT</name>
<dbReference type="InterPro" id="IPR017716">
    <property type="entry name" value="S-AdoMet_deCOase_pro-enz"/>
</dbReference>
<dbReference type="GO" id="GO:0004014">
    <property type="term" value="F:adenosylmethionine decarboxylase activity"/>
    <property type="evidence" value="ECO:0007669"/>
    <property type="project" value="InterPro"/>
</dbReference>
<protein>
    <submittedName>
        <fullName evidence="11">Adenosylmethionine decarboxylase</fullName>
    </submittedName>
</protein>
<evidence type="ECO:0000256" key="1">
    <source>
        <dbReference type="ARBA" id="ARBA00001928"/>
    </source>
</evidence>
<dbReference type="PANTHER" id="PTHR33866:SF2">
    <property type="entry name" value="S-ADENOSYLMETHIONINE DECARBOXYLASE PROENZYME"/>
    <property type="match status" value="1"/>
</dbReference>
<dbReference type="InterPro" id="IPR042284">
    <property type="entry name" value="AdoMetDC_N"/>
</dbReference>
<gene>
    <name evidence="11" type="ORF">SKTS_21330</name>
</gene>
<evidence type="ECO:0000313" key="11">
    <source>
        <dbReference type="EMBL" id="BCB27247.1"/>
    </source>
</evidence>
<dbReference type="Gene3D" id="3.30.360.110">
    <property type="entry name" value="S-adenosylmethionine decarboxylase domain"/>
    <property type="match status" value="1"/>
</dbReference>
<dbReference type="EMBL" id="AP022853">
    <property type="protein sequence ID" value="BCB27247.1"/>
    <property type="molecule type" value="Genomic_DNA"/>
</dbReference>
<dbReference type="Proteomes" id="UP000502260">
    <property type="component" value="Chromosome"/>
</dbReference>
<keyword evidence="9" id="KW-0704">Schiff base</keyword>
<keyword evidence="4" id="KW-0068">Autocatalytic cleavage</keyword>
<proteinExistence type="predicted"/>
<keyword evidence="5" id="KW-0745">Spermidine biosynthesis</keyword>
<dbReference type="SUPFAM" id="SSF56276">
    <property type="entry name" value="S-adenosylmethionine decarboxylase"/>
    <property type="match status" value="1"/>
</dbReference>
<evidence type="ECO:0000313" key="12">
    <source>
        <dbReference type="Proteomes" id="UP000502260"/>
    </source>
</evidence>
<dbReference type="NCBIfam" id="TIGR03330">
    <property type="entry name" value="SAM_DCase_Bsu"/>
    <property type="match status" value="1"/>
</dbReference>
<evidence type="ECO:0000256" key="8">
    <source>
        <dbReference type="ARBA" id="ARBA00023239"/>
    </source>
</evidence>
<reference evidence="12" key="1">
    <citation type="submission" date="2020-03" db="EMBL/GenBank/DDBJ databases">
        <title>Complete genome sequence of sulfur-oxidizing bacterium skT11.</title>
        <authorList>
            <person name="Kanda M."/>
            <person name="Kojima H."/>
            <person name="Fukui M."/>
        </authorList>
    </citation>
    <scope>NUCLEOTIDE SEQUENCE [LARGE SCALE GENOMIC DNA]</scope>
    <source>
        <strain evidence="12">skT11</strain>
    </source>
</reference>
<evidence type="ECO:0000256" key="7">
    <source>
        <dbReference type="ARBA" id="ARBA00023145"/>
    </source>
</evidence>
<dbReference type="AlphaFoldDB" id="A0A6F8VDS2"/>
<comment type="cofactor">
    <cofactor evidence="1">
        <name>pyruvate</name>
        <dbReference type="ChEBI" id="CHEBI:15361"/>
    </cofactor>
</comment>
<dbReference type="GO" id="GO:0005829">
    <property type="term" value="C:cytosol"/>
    <property type="evidence" value="ECO:0007669"/>
    <property type="project" value="TreeGrafter"/>
</dbReference>
<keyword evidence="7" id="KW-0865">Zymogen</keyword>
<keyword evidence="2" id="KW-0949">S-adenosyl-L-methionine</keyword>
<evidence type="ECO:0000256" key="9">
    <source>
        <dbReference type="ARBA" id="ARBA00023270"/>
    </source>
</evidence>
<evidence type="ECO:0000256" key="5">
    <source>
        <dbReference type="ARBA" id="ARBA00023066"/>
    </source>
</evidence>
<evidence type="ECO:0000256" key="2">
    <source>
        <dbReference type="ARBA" id="ARBA00022691"/>
    </source>
</evidence>
<sequence length="124" mass="13666">MKPIDGIDGLHLMGNLYGCGGEDRLLLDVDALRSHCVALVEMAGLTAVGDRFHQFGSSGGVTGVVILAESHLAVHTWPEKRFVTLDVFVCNMNCDNRAKAHQLFDALVAAFEPEEKRYYAVERF</sequence>
<keyword evidence="12" id="KW-1185">Reference proteome</keyword>
<keyword evidence="10" id="KW-0670">Pyruvate</keyword>
<dbReference type="InterPro" id="IPR003826">
    <property type="entry name" value="AdoMetDC_fam_prok"/>
</dbReference>
<dbReference type="KEGG" id="slac:SKTS_21330"/>
<dbReference type="Gene3D" id="3.30.160.750">
    <property type="match status" value="1"/>
</dbReference>
<dbReference type="GO" id="GO:0008295">
    <property type="term" value="P:spermidine biosynthetic process"/>
    <property type="evidence" value="ECO:0007669"/>
    <property type="project" value="UniProtKB-KW"/>
</dbReference>
<keyword evidence="8" id="KW-0456">Lyase</keyword>
<evidence type="ECO:0000256" key="6">
    <source>
        <dbReference type="ARBA" id="ARBA00023115"/>
    </source>
</evidence>
<evidence type="ECO:0000256" key="10">
    <source>
        <dbReference type="ARBA" id="ARBA00023317"/>
    </source>
</evidence>
<organism evidence="11 12">
    <name type="scientific">Sulfurimicrobium lacus</name>
    <dbReference type="NCBI Taxonomy" id="2715678"/>
    <lineage>
        <taxon>Bacteria</taxon>
        <taxon>Pseudomonadati</taxon>
        <taxon>Pseudomonadota</taxon>
        <taxon>Betaproteobacteria</taxon>
        <taxon>Nitrosomonadales</taxon>
        <taxon>Sulfuricellaceae</taxon>
        <taxon>Sulfurimicrobium</taxon>
    </lineage>
</organism>
<accession>A0A6F8VDS2</accession>